<accession>A0ABT0C7N1</accession>
<keyword evidence="2" id="KW-1185">Reference proteome</keyword>
<gene>
    <name evidence="1" type="ORF">JX360_02570</name>
</gene>
<dbReference type="EMBL" id="JAFIRA010000003">
    <property type="protein sequence ID" value="MCJ2541798.1"/>
    <property type="molecule type" value="Genomic_DNA"/>
</dbReference>
<protein>
    <submittedName>
        <fullName evidence="1">Uncharacterized protein</fullName>
    </submittedName>
</protein>
<evidence type="ECO:0000313" key="1">
    <source>
        <dbReference type="EMBL" id="MCJ2541798.1"/>
    </source>
</evidence>
<organism evidence="1 2">
    <name type="scientific">Thermostichus vulcanus str. 'Rupite'</name>
    <dbReference type="NCBI Taxonomy" id="2813851"/>
    <lineage>
        <taxon>Bacteria</taxon>
        <taxon>Bacillati</taxon>
        <taxon>Cyanobacteriota</taxon>
        <taxon>Cyanophyceae</taxon>
        <taxon>Thermostichales</taxon>
        <taxon>Thermostichaceae</taxon>
        <taxon>Thermostichus</taxon>
    </lineage>
</organism>
<dbReference type="Proteomes" id="UP000830835">
    <property type="component" value="Unassembled WGS sequence"/>
</dbReference>
<sequence>MPFMLSIPDYERRDVQVPRSCIAIAAQALIQQGVSVRWSEEGLSALIRLGSKGSADRAALLLVEMGLAGQPQELRDWLEMCWQLPAYPRQPLQV</sequence>
<reference evidence="1" key="1">
    <citation type="submission" date="2021-02" db="EMBL/GenBank/DDBJ databases">
        <title>The CRISPR/cas machinery reduction and long-range gene transfer in the hot spring cyanobacterium Synechococcus.</title>
        <authorList>
            <person name="Dvorak P."/>
            <person name="Jahodarova E."/>
            <person name="Hasler P."/>
            <person name="Poulickova A."/>
        </authorList>
    </citation>
    <scope>NUCLEOTIDE SEQUENCE</scope>
    <source>
        <strain evidence="1">Rupite</strain>
    </source>
</reference>
<comment type="caution">
    <text evidence="1">The sequence shown here is derived from an EMBL/GenBank/DDBJ whole genome shotgun (WGS) entry which is preliminary data.</text>
</comment>
<name>A0ABT0C7N1_THEVL</name>
<proteinExistence type="predicted"/>
<evidence type="ECO:0000313" key="2">
    <source>
        <dbReference type="Proteomes" id="UP000830835"/>
    </source>
</evidence>